<dbReference type="EMBL" id="JACAZI010000002">
    <property type="protein sequence ID" value="KAF7368438.1"/>
    <property type="molecule type" value="Genomic_DNA"/>
</dbReference>
<dbReference type="AlphaFoldDB" id="A0A8H6YXT2"/>
<comment type="caution">
    <text evidence="1">The sequence shown here is derived from an EMBL/GenBank/DDBJ whole genome shotgun (WGS) entry which is preliminary data.</text>
</comment>
<name>A0A8H6YXT2_9AGAR</name>
<gene>
    <name evidence="1" type="ORF">MVEN_00166800</name>
</gene>
<dbReference type="OrthoDB" id="3060179at2759"/>
<proteinExistence type="predicted"/>
<dbReference type="Proteomes" id="UP000620124">
    <property type="component" value="Unassembled WGS sequence"/>
</dbReference>
<accession>A0A8H6YXT2</accession>
<evidence type="ECO:0000313" key="1">
    <source>
        <dbReference type="EMBL" id="KAF7368438.1"/>
    </source>
</evidence>
<reference evidence="1" key="1">
    <citation type="submission" date="2020-05" db="EMBL/GenBank/DDBJ databases">
        <title>Mycena genomes resolve the evolution of fungal bioluminescence.</title>
        <authorList>
            <person name="Tsai I.J."/>
        </authorList>
    </citation>
    <scope>NUCLEOTIDE SEQUENCE</scope>
    <source>
        <strain evidence="1">CCC161011</strain>
    </source>
</reference>
<evidence type="ECO:0000313" key="2">
    <source>
        <dbReference type="Proteomes" id="UP000620124"/>
    </source>
</evidence>
<sequence>MSGARVADSPPLLHTNTTMSQQSLGVSMFNECRNVTISGGNFTVVDNASRRSLEEDYRSIRLEDLNLVSHTETENIVRSRQTRVVIGTRKMYYQ</sequence>
<organism evidence="1 2">
    <name type="scientific">Mycena venus</name>
    <dbReference type="NCBI Taxonomy" id="2733690"/>
    <lineage>
        <taxon>Eukaryota</taxon>
        <taxon>Fungi</taxon>
        <taxon>Dikarya</taxon>
        <taxon>Basidiomycota</taxon>
        <taxon>Agaricomycotina</taxon>
        <taxon>Agaricomycetes</taxon>
        <taxon>Agaricomycetidae</taxon>
        <taxon>Agaricales</taxon>
        <taxon>Marasmiineae</taxon>
        <taxon>Mycenaceae</taxon>
        <taxon>Mycena</taxon>
    </lineage>
</organism>
<protein>
    <submittedName>
        <fullName evidence="1">Uncharacterized protein</fullName>
    </submittedName>
</protein>
<keyword evidence="2" id="KW-1185">Reference proteome</keyword>